<dbReference type="GO" id="GO:0005886">
    <property type="term" value="C:plasma membrane"/>
    <property type="evidence" value="ECO:0007669"/>
    <property type="project" value="UniProtKB-SubCell"/>
</dbReference>
<feature type="transmembrane region" description="Helical" evidence="9">
    <location>
        <begin position="120"/>
        <end position="141"/>
    </location>
</feature>
<evidence type="ECO:0000256" key="2">
    <source>
        <dbReference type="ARBA" id="ARBA00008540"/>
    </source>
</evidence>
<evidence type="ECO:0000313" key="11">
    <source>
        <dbReference type="Proteomes" id="UP000188993"/>
    </source>
</evidence>
<evidence type="ECO:0000256" key="1">
    <source>
        <dbReference type="ARBA" id="ARBA00004651"/>
    </source>
</evidence>
<reference evidence="10 11" key="1">
    <citation type="journal article" date="2014" name="Int. J. Syst. Evol. Microbiol.">
        <title>Jeotgalibaca dankookensis gen. nov., sp. nov., a member of the family Carnobacteriaceae, isolated from seujeot (Korean traditional food).</title>
        <authorList>
            <person name="Lee D.G."/>
            <person name="Trujillo M.E."/>
            <person name="Kang H."/>
            <person name="Ahn T.Y."/>
        </authorList>
    </citation>
    <scope>NUCLEOTIDE SEQUENCE [LARGE SCALE GENOMIC DNA]</scope>
    <source>
        <strain evidence="10 11">EX-07</strain>
    </source>
</reference>
<dbReference type="InterPro" id="IPR004685">
    <property type="entry name" value="Brnchd-chn_aa_trnsp_Livcs"/>
</dbReference>
<sequence length="445" mass="48332">MGKKLTLKEYIFIGSMLFGLFFGAGNLIFPIQMGQLAGANMVSATFGLLITAVGLPFLGIIAMGVSRKESLYELSSKISPSYGVFYTIALYLTIGPFFAIPRTATVSFEAGFAPYLSPGSLQIVLLIFSALFFGASLWFSLRPTEILTWIGKVLNPIFLVSIAFLIVFVLVNPMGRVNDIPVQEIYQEGALFRGFLEGYNTMDALAALAFGIIIISTIKTLGVTDPKQIAKDTMIAGLFSTSLMAVIYASLVYIGATSQAIFEVSPNGGVALAVVSNHYFGNFGAIVLAIIITAACFKTAVGLITAISEMFVTLFPNKLTYNHFVYIFTGISFGIANLGLSQIISLSIPVLMFLYPLAITLILVAIMSPLFKDKAIVYQMTTVFTLPFALLDFIHNLPTGFKETLQLDKVSLWATETIPFFEIGMSWVIPALIGLVIGWILSKKK</sequence>
<protein>
    <recommendedName>
        <fullName evidence="9">Branched-chain amino acid transport system carrier protein</fullName>
    </recommendedName>
</protein>
<evidence type="ECO:0000313" key="10">
    <source>
        <dbReference type="EMBL" id="AQS53664.1"/>
    </source>
</evidence>
<evidence type="ECO:0000256" key="5">
    <source>
        <dbReference type="ARBA" id="ARBA00022692"/>
    </source>
</evidence>
<dbReference type="KEGG" id="jda:BW727_101297"/>
<dbReference type="GO" id="GO:0015820">
    <property type="term" value="P:L-leucine transport"/>
    <property type="evidence" value="ECO:0007669"/>
    <property type="project" value="TreeGrafter"/>
</dbReference>
<dbReference type="Pfam" id="PF05525">
    <property type="entry name" value="Branch_AA_trans"/>
    <property type="match status" value="1"/>
</dbReference>
<keyword evidence="7 9" id="KW-1133">Transmembrane helix</keyword>
<feature type="transmembrane region" description="Helical" evidence="9">
    <location>
        <begin position="234"/>
        <end position="256"/>
    </location>
</feature>
<feature type="transmembrane region" description="Helical" evidence="9">
    <location>
        <begin position="324"/>
        <end position="344"/>
    </location>
</feature>
<dbReference type="GO" id="GO:0015188">
    <property type="term" value="F:L-isoleucine transmembrane transporter activity"/>
    <property type="evidence" value="ECO:0007669"/>
    <property type="project" value="TreeGrafter"/>
</dbReference>
<dbReference type="NCBIfam" id="TIGR00796">
    <property type="entry name" value="livcs"/>
    <property type="match status" value="1"/>
</dbReference>
<feature type="transmembrane region" description="Helical" evidence="9">
    <location>
        <begin position="204"/>
        <end position="222"/>
    </location>
</feature>
<comment type="similarity">
    <text evidence="2 9">Belongs to the branched chain amino acid transporter family.</text>
</comment>
<evidence type="ECO:0000256" key="7">
    <source>
        <dbReference type="ARBA" id="ARBA00022989"/>
    </source>
</evidence>
<accession>A0A1S6IQ47</accession>
<feature type="transmembrane region" description="Helical" evidence="9">
    <location>
        <begin position="83"/>
        <end position="100"/>
    </location>
</feature>
<dbReference type="AlphaFoldDB" id="A0A1S6IQ47"/>
<feature type="transmembrane region" description="Helical" evidence="9">
    <location>
        <begin position="285"/>
        <end position="312"/>
    </location>
</feature>
<keyword evidence="3 9" id="KW-0813">Transport</keyword>
<feature type="transmembrane region" description="Helical" evidence="9">
    <location>
        <begin position="377"/>
        <end position="398"/>
    </location>
</feature>
<dbReference type="OrthoDB" id="9783920at2"/>
<evidence type="ECO:0000256" key="8">
    <source>
        <dbReference type="ARBA" id="ARBA00023136"/>
    </source>
</evidence>
<comment type="function">
    <text evidence="9">Component of the transport system for branched-chain amino acids.</text>
</comment>
<name>A0A1S6IQ47_9LACT</name>
<gene>
    <name evidence="10" type="primary">brnQ</name>
    <name evidence="10" type="ORF">BW727_101297</name>
</gene>
<evidence type="ECO:0000256" key="3">
    <source>
        <dbReference type="ARBA" id="ARBA00022448"/>
    </source>
</evidence>
<feature type="transmembrane region" description="Helical" evidence="9">
    <location>
        <begin position="153"/>
        <end position="171"/>
    </location>
</feature>
<dbReference type="GO" id="GO:0015190">
    <property type="term" value="F:L-leucine transmembrane transporter activity"/>
    <property type="evidence" value="ECO:0007669"/>
    <property type="project" value="TreeGrafter"/>
</dbReference>
<keyword evidence="11" id="KW-1185">Reference proteome</keyword>
<evidence type="ECO:0000256" key="6">
    <source>
        <dbReference type="ARBA" id="ARBA00022970"/>
    </source>
</evidence>
<feature type="transmembrane region" description="Helical" evidence="9">
    <location>
        <begin position="350"/>
        <end position="370"/>
    </location>
</feature>
<keyword evidence="5 9" id="KW-0812">Transmembrane</keyword>
<keyword evidence="6 9" id="KW-0029">Amino-acid transport</keyword>
<dbReference type="GO" id="GO:0015818">
    <property type="term" value="P:isoleucine transport"/>
    <property type="evidence" value="ECO:0007669"/>
    <property type="project" value="TreeGrafter"/>
</dbReference>
<proteinExistence type="inferred from homology"/>
<comment type="subcellular location">
    <subcellularLocation>
        <location evidence="1 9">Cell membrane</location>
        <topology evidence="1 9">Multi-pass membrane protein</topology>
    </subcellularLocation>
</comment>
<dbReference type="RefSeq" id="WP_062468681.1">
    <property type="nucleotide sequence ID" value="NZ_BBYN01000009.1"/>
</dbReference>
<organism evidence="10 11">
    <name type="scientific">Jeotgalibaca dankookensis</name>
    <dbReference type="NCBI Taxonomy" id="708126"/>
    <lineage>
        <taxon>Bacteria</taxon>
        <taxon>Bacillati</taxon>
        <taxon>Bacillota</taxon>
        <taxon>Bacilli</taxon>
        <taxon>Lactobacillales</taxon>
        <taxon>Carnobacteriaceae</taxon>
        <taxon>Jeotgalibaca</taxon>
    </lineage>
</organism>
<feature type="transmembrane region" description="Helical" evidence="9">
    <location>
        <begin position="12"/>
        <end position="29"/>
    </location>
</feature>
<dbReference type="GO" id="GO:0005304">
    <property type="term" value="F:L-valine transmembrane transporter activity"/>
    <property type="evidence" value="ECO:0007669"/>
    <property type="project" value="TreeGrafter"/>
</dbReference>
<feature type="transmembrane region" description="Helical" evidence="9">
    <location>
        <begin position="41"/>
        <end position="62"/>
    </location>
</feature>
<keyword evidence="8 9" id="KW-0472">Membrane</keyword>
<dbReference type="Proteomes" id="UP000188993">
    <property type="component" value="Chromosome"/>
</dbReference>
<dbReference type="PANTHER" id="PTHR30588">
    <property type="entry name" value="BRANCHED-CHAIN AMINO ACID TRANSPORT SYSTEM 2 CARRIER PROTEIN"/>
    <property type="match status" value="1"/>
</dbReference>
<feature type="transmembrane region" description="Helical" evidence="9">
    <location>
        <begin position="418"/>
        <end position="441"/>
    </location>
</feature>
<evidence type="ECO:0000256" key="9">
    <source>
        <dbReference type="RuleBase" id="RU362122"/>
    </source>
</evidence>
<dbReference type="EMBL" id="CP019728">
    <property type="protein sequence ID" value="AQS53664.1"/>
    <property type="molecule type" value="Genomic_DNA"/>
</dbReference>
<dbReference type="PANTHER" id="PTHR30588:SF0">
    <property type="entry name" value="BRANCHED-CHAIN AMINO ACID PERMEASE BRNQ"/>
    <property type="match status" value="1"/>
</dbReference>
<evidence type="ECO:0000256" key="4">
    <source>
        <dbReference type="ARBA" id="ARBA00022475"/>
    </source>
</evidence>
<keyword evidence="4" id="KW-1003">Cell membrane</keyword>